<dbReference type="PANTHER" id="PTHR45646:SF11">
    <property type="entry name" value="SERINE_THREONINE-PROTEIN KINASE DOA"/>
    <property type="match status" value="1"/>
</dbReference>
<dbReference type="GO" id="GO:0005634">
    <property type="term" value="C:nucleus"/>
    <property type="evidence" value="ECO:0007669"/>
    <property type="project" value="TreeGrafter"/>
</dbReference>
<keyword evidence="1" id="KW-0723">Serine/threonine-protein kinase</keyword>
<keyword evidence="4" id="KW-0418">Kinase</keyword>
<dbReference type="Pfam" id="PF00069">
    <property type="entry name" value="Pkinase"/>
    <property type="match status" value="1"/>
</dbReference>
<dbReference type="SUPFAM" id="SSF56112">
    <property type="entry name" value="Protein kinase-like (PK-like)"/>
    <property type="match status" value="1"/>
</dbReference>
<evidence type="ECO:0000256" key="4">
    <source>
        <dbReference type="ARBA" id="ARBA00022777"/>
    </source>
</evidence>
<reference evidence="8" key="1">
    <citation type="submission" date="2022-06" db="EMBL/GenBank/DDBJ databases">
        <title>Genome Sequence of Candolleomyces eurysporus.</title>
        <authorList>
            <person name="Buettner E."/>
        </authorList>
    </citation>
    <scope>NUCLEOTIDE SEQUENCE</scope>
    <source>
        <strain evidence="8">VTCC 930004</strain>
    </source>
</reference>
<dbReference type="EMBL" id="JANBPK010000006">
    <property type="protein sequence ID" value="KAJ2936997.1"/>
    <property type="molecule type" value="Genomic_DNA"/>
</dbReference>
<comment type="caution">
    <text evidence="8">The sequence shown here is derived from an EMBL/GenBank/DDBJ whole genome shotgun (WGS) entry which is preliminary data.</text>
</comment>
<evidence type="ECO:0000256" key="5">
    <source>
        <dbReference type="ARBA" id="ARBA00022840"/>
    </source>
</evidence>
<dbReference type="GO" id="GO:0004674">
    <property type="term" value="F:protein serine/threonine kinase activity"/>
    <property type="evidence" value="ECO:0007669"/>
    <property type="project" value="UniProtKB-KW"/>
</dbReference>
<evidence type="ECO:0000259" key="7">
    <source>
        <dbReference type="PROSITE" id="PS50011"/>
    </source>
</evidence>
<dbReference type="OrthoDB" id="5979581at2759"/>
<keyword evidence="5" id="KW-0067">ATP-binding</keyword>
<dbReference type="Gene3D" id="3.30.200.20">
    <property type="entry name" value="Phosphorylase Kinase, domain 1"/>
    <property type="match status" value="1"/>
</dbReference>
<dbReference type="Proteomes" id="UP001140091">
    <property type="component" value="Unassembled WGS sequence"/>
</dbReference>
<evidence type="ECO:0000256" key="1">
    <source>
        <dbReference type="ARBA" id="ARBA00022527"/>
    </source>
</evidence>
<evidence type="ECO:0000313" key="8">
    <source>
        <dbReference type="EMBL" id="KAJ2936997.1"/>
    </source>
</evidence>
<feature type="domain" description="Protein kinase" evidence="7">
    <location>
        <begin position="86"/>
        <end position="396"/>
    </location>
</feature>
<dbReference type="InterPro" id="IPR051175">
    <property type="entry name" value="CLK_kinases"/>
</dbReference>
<organism evidence="8 9">
    <name type="scientific">Candolleomyces eurysporus</name>
    <dbReference type="NCBI Taxonomy" id="2828524"/>
    <lineage>
        <taxon>Eukaryota</taxon>
        <taxon>Fungi</taxon>
        <taxon>Dikarya</taxon>
        <taxon>Basidiomycota</taxon>
        <taxon>Agaricomycotina</taxon>
        <taxon>Agaricomycetes</taxon>
        <taxon>Agaricomycetidae</taxon>
        <taxon>Agaricales</taxon>
        <taxon>Agaricineae</taxon>
        <taxon>Psathyrellaceae</taxon>
        <taxon>Candolleomyces</taxon>
    </lineage>
</organism>
<dbReference type="PROSITE" id="PS50011">
    <property type="entry name" value="PROTEIN_KINASE_DOM"/>
    <property type="match status" value="1"/>
</dbReference>
<dbReference type="GO" id="GO:0005524">
    <property type="term" value="F:ATP binding"/>
    <property type="evidence" value="ECO:0007669"/>
    <property type="project" value="UniProtKB-KW"/>
</dbReference>
<feature type="region of interest" description="Disordered" evidence="6">
    <location>
        <begin position="1"/>
        <end position="21"/>
    </location>
</feature>
<name>A0A9W8MNZ8_9AGAR</name>
<dbReference type="InterPro" id="IPR011009">
    <property type="entry name" value="Kinase-like_dom_sf"/>
</dbReference>
<sequence length="398" mass="44391">MVSPAVAPSPREDDEAETANPGTIFITLDDSDDDLGDAFEIPCDEEPHMIGPPMSPGYIPLHLGQQFTDLDRGPEPFSLPHPAEGYEIVRKLGWGQEGSVWLARRLENASQTSFVAIKFLTASITSACIQKESFELNALLALTKGAMDHPGRTYCTLLLDIFIYPDIKSDNIFIDAGVQDEVIAKYLADNPSRTYPVRHDPSLSPDPIITVMSEPLPPFNSPDRDALRIKLGDFGAAIPQNETHRFPTVMPTSLRAPEVILGCPWGWQVDIWMVGCLMFDRVHSRPIFNLRGVPEGIKVADVHLTRMQELLGPFPSSFLDRCSRRDKYFDKSGKLLRKPDSTTLTGLGDLEQRMSELKGRVPYGELAELVNFMRRCLTIDPELRPSAEELLEDPFLAD</sequence>
<evidence type="ECO:0000256" key="3">
    <source>
        <dbReference type="ARBA" id="ARBA00022741"/>
    </source>
</evidence>
<dbReference type="SMART" id="SM00220">
    <property type="entry name" value="S_TKc"/>
    <property type="match status" value="1"/>
</dbReference>
<feature type="non-terminal residue" evidence="8">
    <location>
        <position position="1"/>
    </location>
</feature>
<dbReference type="InterPro" id="IPR008271">
    <property type="entry name" value="Ser/Thr_kinase_AS"/>
</dbReference>
<dbReference type="InterPro" id="IPR000719">
    <property type="entry name" value="Prot_kinase_dom"/>
</dbReference>
<keyword evidence="2" id="KW-0808">Transferase</keyword>
<evidence type="ECO:0000256" key="6">
    <source>
        <dbReference type="SAM" id="MobiDB-lite"/>
    </source>
</evidence>
<dbReference type="AlphaFoldDB" id="A0A9W8MNZ8"/>
<dbReference type="Gene3D" id="1.10.510.10">
    <property type="entry name" value="Transferase(Phosphotransferase) domain 1"/>
    <property type="match status" value="1"/>
</dbReference>
<evidence type="ECO:0000313" key="9">
    <source>
        <dbReference type="Proteomes" id="UP001140091"/>
    </source>
</evidence>
<protein>
    <recommendedName>
        <fullName evidence="7">Protein kinase domain-containing protein</fullName>
    </recommendedName>
</protein>
<dbReference type="PROSITE" id="PS00108">
    <property type="entry name" value="PROTEIN_KINASE_ST"/>
    <property type="match status" value="1"/>
</dbReference>
<gene>
    <name evidence="8" type="ORF">H1R20_g91</name>
</gene>
<dbReference type="PANTHER" id="PTHR45646">
    <property type="entry name" value="SERINE/THREONINE-PROTEIN KINASE DOA-RELATED"/>
    <property type="match status" value="1"/>
</dbReference>
<proteinExistence type="predicted"/>
<keyword evidence="9" id="KW-1185">Reference proteome</keyword>
<accession>A0A9W8MNZ8</accession>
<evidence type="ECO:0000256" key="2">
    <source>
        <dbReference type="ARBA" id="ARBA00022679"/>
    </source>
</evidence>
<keyword evidence="3" id="KW-0547">Nucleotide-binding</keyword>